<comment type="caution">
    <text evidence="1">The sequence shown here is derived from an EMBL/GenBank/DDBJ whole genome shotgun (WGS) entry which is preliminary data.</text>
</comment>
<dbReference type="PANTHER" id="PTHR12526:SF600">
    <property type="entry name" value="GLYCOSYL TRANSFERASE GROUP 1"/>
    <property type="match status" value="1"/>
</dbReference>
<keyword evidence="1" id="KW-0808">Transferase</keyword>
<dbReference type="InterPro" id="IPR017521">
    <property type="entry name" value="Sugar_tfrase_PEP-CTERM_Stp1"/>
</dbReference>
<dbReference type="SUPFAM" id="SSF53756">
    <property type="entry name" value="UDP-Glycosyltransferase/glycogen phosphorylase"/>
    <property type="match status" value="1"/>
</dbReference>
<evidence type="ECO:0000313" key="1">
    <source>
        <dbReference type="EMBL" id="MBA1372993.1"/>
    </source>
</evidence>
<evidence type="ECO:0000313" key="2">
    <source>
        <dbReference type="Proteomes" id="UP000589292"/>
    </source>
</evidence>
<proteinExistence type="predicted"/>
<dbReference type="Gene3D" id="3.40.50.2000">
    <property type="entry name" value="Glycogen Phosphorylase B"/>
    <property type="match status" value="2"/>
</dbReference>
<protein>
    <submittedName>
        <fullName evidence="1">TIGR03087 family PEP-CTERM/XrtA system glycosyltransferase</fullName>
    </submittedName>
</protein>
<dbReference type="GO" id="GO:0016757">
    <property type="term" value="F:glycosyltransferase activity"/>
    <property type="evidence" value="ECO:0007669"/>
    <property type="project" value="TreeGrafter"/>
</dbReference>
<dbReference type="Pfam" id="PF13692">
    <property type="entry name" value="Glyco_trans_1_4"/>
    <property type="match status" value="1"/>
</dbReference>
<accession>A0A7V8RAQ5</accession>
<sequence length="415" mass="44117">MDRQRARLMGELLFLAHRIPFPPDRGDKIRSHAILKALAARGPVHVATFGETDADMAAEADLSAIAASHLLVRRTISNLRAGLNALPSGKPVSLTAFDSQDIRHYIARLLATRPIDAIFVFSGQMAQFIPPSFAGRVVIDFVDMDSAKFAAYAKATAGPMKLVHAREARLLGAFERQMARRAQLSLFCSPTEVAEFRLGLGDPQVCVDPVVNGIDTAFYDPVGVGPAPYAGEAGPHLVFTGQMDYAPNVDAVVHFAEAVLPAVQKQLPDARFHIVGRNPAPAVRALEGRAGVHVVGAVDDIRPWIGSADMVVAPLRIARGIQNKVLEAMAMARPVIASGAAAEGIVAQSGAHFMVARDDAAMVDAVCALAADQDRAAAIGAAARAHMLKHYQWDAQLAPLLAWLDQPPALVPSAA</sequence>
<gene>
    <name evidence="1" type="ORF">FG486_01475</name>
</gene>
<dbReference type="Proteomes" id="UP000589292">
    <property type="component" value="Unassembled WGS sequence"/>
</dbReference>
<dbReference type="AlphaFoldDB" id="A0A7V8RAQ5"/>
<name>A0A7V8RAQ5_9SPHN</name>
<organism evidence="1 2">
    <name type="scientific">Sphingomonas ursincola</name>
    <dbReference type="NCBI Taxonomy" id="56361"/>
    <lineage>
        <taxon>Bacteria</taxon>
        <taxon>Pseudomonadati</taxon>
        <taxon>Pseudomonadota</taxon>
        <taxon>Alphaproteobacteria</taxon>
        <taxon>Sphingomonadales</taxon>
        <taxon>Sphingomonadaceae</taxon>
        <taxon>Sphingomonas</taxon>
    </lineage>
</organism>
<reference evidence="1 2" key="1">
    <citation type="journal article" date="1994" name="Int. J. Syst. Bacteriol.">
        <title>Phylogenetic positions of novel aerobic, bacteriochlorophyll a-containing bacteria and description of Roseococcus thiosulfatophilus gen. nov., sp. nov., Erythromicrobium ramosum gen. nov., sp. nov., and Erythrobacter litoralis sp. nov.</title>
        <authorList>
            <person name="Yurkov V."/>
            <person name="Stackebrandt E."/>
            <person name="Holmes A."/>
            <person name="Fuerst J.A."/>
            <person name="Hugenholtz P."/>
            <person name="Golecki J."/>
            <person name="Gad'on N."/>
            <person name="Gorlenko V.M."/>
            <person name="Kompantseva E.I."/>
            <person name="Drews G."/>
        </authorList>
    </citation>
    <scope>NUCLEOTIDE SEQUENCE [LARGE SCALE GENOMIC DNA]</scope>
    <source>
        <strain evidence="1 2">KR-99</strain>
    </source>
</reference>
<dbReference type="NCBIfam" id="TIGR03087">
    <property type="entry name" value="stp1"/>
    <property type="match status" value="1"/>
</dbReference>
<dbReference type="EMBL" id="VDES01000001">
    <property type="protein sequence ID" value="MBA1372993.1"/>
    <property type="molecule type" value="Genomic_DNA"/>
</dbReference>
<dbReference type="CDD" id="cd03801">
    <property type="entry name" value="GT4_PimA-like"/>
    <property type="match status" value="1"/>
</dbReference>
<dbReference type="PANTHER" id="PTHR12526">
    <property type="entry name" value="GLYCOSYLTRANSFERASE"/>
    <property type="match status" value="1"/>
</dbReference>
<keyword evidence="2" id="KW-1185">Reference proteome</keyword>